<comment type="caution">
    <text evidence="4">The sequence shown here is derived from an EMBL/GenBank/DDBJ whole genome shotgun (WGS) entry which is preliminary data.</text>
</comment>
<evidence type="ECO:0000259" key="3">
    <source>
        <dbReference type="Pfam" id="PF25390"/>
    </source>
</evidence>
<dbReference type="PROSITE" id="PS50012">
    <property type="entry name" value="RCC1_3"/>
    <property type="match status" value="2"/>
</dbReference>
<reference evidence="4" key="1">
    <citation type="submission" date="2021-09" db="EMBL/GenBank/DDBJ databases">
        <authorList>
            <consortium name="AG Swart"/>
            <person name="Singh M."/>
            <person name="Singh A."/>
            <person name="Seah K."/>
            <person name="Emmerich C."/>
        </authorList>
    </citation>
    <scope>NUCLEOTIDE SEQUENCE</scope>
    <source>
        <strain evidence="4">ATCC30299</strain>
    </source>
</reference>
<dbReference type="PROSITE" id="PS00626">
    <property type="entry name" value="RCC1_2"/>
    <property type="match status" value="2"/>
</dbReference>
<dbReference type="PRINTS" id="PR00633">
    <property type="entry name" value="RCCNDNSATION"/>
</dbReference>
<dbReference type="InterPro" id="IPR051210">
    <property type="entry name" value="Ub_ligase/GEF_domain"/>
</dbReference>
<proteinExistence type="predicted"/>
<evidence type="ECO:0000256" key="1">
    <source>
        <dbReference type="ARBA" id="ARBA00022737"/>
    </source>
</evidence>
<dbReference type="Pfam" id="PF25390">
    <property type="entry name" value="WD40_RLD"/>
    <property type="match status" value="1"/>
</dbReference>
<sequence>METGIIRLHNVYTRGINFFGALGLNNHYQNSEIFVPVPTLQRIEAQNVYASYAQSLCLMQNNDLLIWGWPLDIRSQMQVLWMLKDYTTLAKLIQKYSPFPWISIREGVESPTIAAEFPGKLQKVSIGGAFVLACDDEGRAFAWGDNHRGQCGTGEDTHTYRPYLAKSILDKFVIDVKAGYQHSLFLTHDGDVYATGRSANFAIAKPPFRKINTHGFTSELYKIPIENITKIAAGQNHSLFLNDIGEVLGCGKNNYGQCGQVSTKYYVEEPTKMYMPEKIKEIACGSKHSLALGESGKLYSWGCKIYGQVDGHRNGIYQEQSSPLPVEIPSEHKIVKITAAFDRSGAWLENGEFWTWGGEDWRYLEGEFYENFTLLNSLLPNSQEEIVDVGLGFIHTLVMTTSV</sequence>
<dbReference type="Proteomes" id="UP001162131">
    <property type="component" value="Unassembled WGS sequence"/>
</dbReference>
<feature type="repeat" description="RCC1" evidence="2">
    <location>
        <begin position="138"/>
        <end position="189"/>
    </location>
</feature>
<dbReference type="PANTHER" id="PTHR22870:SF408">
    <property type="entry name" value="OS09G0560450 PROTEIN"/>
    <property type="match status" value="1"/>
</dbReference>
<dbReference type="InterPro" id="IPR000408">
    <property type="entry name" value="Reg_chr_condens"/>
</dbReference>
<keyword evidence="1" id="KW-0677">Repeat</keyword>
<accession>A0AAU9K6L5</accession>
<dbReference type="SUPFAM" id="SSF50985">
    <property type="entry name" value="RCC1/BLIP-II"/>
    <property type="match status" value="1"/>
</dbReference>
<evidence type="ECO:0000256" key="2">
    <source>
        <dbReference type="PROSITE-ProRule" id="PRU00235"/>
    </source>
</evidence>
<feature type="domain" description="RCC1-like" evidence="3">
    <location>
        <begin position="11"/>
        <end position="398"/>
    </location>
</feature>
<dbReference type="PANTHER" id="PTHR22870">
    <property type="entry name" value="REGULATOR OF CHROMOSOME CONDENSATION"/>
    <property type="match status" value="1"/>
</dbReference>
<feature type="repeat" description="RCC1" evidence="2">
    <location>
        <begin position="245"/>
        <end position="295"/>
    </location>
</feature>
<dbReference type="EMBL" id="CAJZBQ010000056">
    <property type="protein sequence ID" value="CAG9333564.1"/>
    <property type="molecule type" value="Genomic_DNA"/>
</dbReference>
<name>A0AAU9K6L5_9CILI</name>
<dbReference type="InterPro" id="IPR009091">
    <property type="entry name" value="RCC1/BLIP-II"/>
</dbReference>
<dbReference type="InterPro" id="IPR058923">
    <property type="entry name" value="RCC1-like_dom"/>
</dbReference>
<protein>
    <recommendedName>
        <fullName evidence="3">RCC1-like domain-containing protein</fullName>
    </recommendedName>
</protein>
<keyword evidence="5" id="KW-1185">Reference proteome</keyword>
<dbReference type="Gene3D" id="2.130.10.30">
    <property type="entry name" value="Regulator of chromosome condensation 1/beta-lactamase-inhibitor protein II"/>
    <property type="match status" value="2"/>
</dbReference>
<gene>
    <name evidence="4" type="ORF">BSTOLATCC_MIC58374</name>
</gene>
<evidence type="ECO:0000313" key="5">
    <source>
        <dbReference type="Proteomes" id="UP001162131"/>
    </source>
</evidence>
<dbReference type="AlphaFoldDB" id="A0AAU9K6L5"/>
<evidence type="ECO:0000313" key="4">
    <source>
        <dbReference type="EMBL" id="CAG9333564.1"/>
    </source>
</evidence>
<organism evidence="4 5">
    <name type="scientific">Blepharisma stoltei</name>
    <dbReference type="NCBI Taxonomy" id="1481888"/>
    <lineage>
        <taxon>Eukaryota</taxon>
        <taxon>Sar</taxon>
        <taxon>Alveolata</taxon>
        <taxon>Ciliophora</taxon>
        <taxon>Postciliodesmatophora</taxon>
        <taxon>Heterotrichea</taxon>
        <taxon>Heterotrichida</taxon>
        <taxon>Blepharismidae</taxon>
        <taxon>Blepharisma</taxon>
    </lineage>
</organism>